<proteinExistence type="predicted"/>
<reference evidence="3" key="1">
    <citation type="journal article" date="2019" name="Int. J. Syst. Evol. Microbiol.">
        <title>The Global Catalogue of Microorganisms (GCM) 10K type strain sequencing project: providing services to taxonomists for standard genome sequencing and annotation.</title>
        <authorList>
            <consortium name="The Broad Institute Genomics Platform"/>
            <consortium name="The Broad Institute Genome Sequencing Center for Infectious Disease"/>
            <person name="Wu L."/>
            <person name="Ma J."/>
        </authorList>
    </citation>
    <scope>NUCLEOTIDE SEQUENCE [LARGE SCALE GENOMIC DNA]</scope>
    <source>
        <strain evidence="3">CGMCC 4.7152</strain>
    </source>
</reference>
<accession>A0ABV9VXN3</accession>
<gene>
    <name evidence="2" type="ORF">ACFPIJ_20330</name>
</gene>
<dbReference type="EMBL" id="JBHSIU010000019">
    <property type="protein sequence ID" value="MFC5000173.1"/>
    <property type="molecule type" value="Genomic_DNA"/>
</dbReference>
<protein>
    <submittedName>
        <fullName evidence="2">Uncharacterized protein</fullName>
    </submittedName>
</protein>
<feature type="region of interest" description="Disordered" evidence="1">
    <location>
        <begin position="80"/>
        <end position="126"/>
    </location>
</feature>
<sequence length="126" mass="13030">MTRDPREEAERLVATALAALSVAANSTAGFATGSAECCVCPVCKAIAAARDPDPEFAERLATGVGDLAVGLAGVLRAFGQQQPKPASTPETPEPPEDVWQSATTETPMSPKPMAKKAVKPKIDPEA</sequence>
<evidence type="ECO:0000256" key="1">
    <source>
        <dbReference type="SAM" id="MobiDB-lite"/>
    </source>
</evidence>
<evidence type="ECO:0000313" key="2">
    <source>
        <dbReference type="EMBL" id="MFC5000173.1"/>
    </source>
</evidence>
<organism evidence="2 3">
    <name type="scientific">Dactylosporangium cerinum</name>
    <dbReference type="NCBI Taxonomy" id="1434730"/>
    <lineage>
        <taxon>Bacteria</taxon>
        <taxon>Bacillati</taxon>
        <taxon>Actinomycetota</taxon>
        <taxon>Actinomycetes</taxon>
        <taxon>Micromonosporales</taxon>
        <taxon>Micromonosporaceae</taxon>
        <taxon>Dactylosporangium</taxon>
    </lineage>
</organism>
<evidence type="ECO:0000313" key="3">
    <source>
        <dbReference type="Proteomes" id="UP001595912"/>
    </source>
</evidence>
<name>A0ABV9VXN3_9ACTN</name>
<dbReference type="Proteomes" id="UP001595912">
    <property type="component" value="Unassembled WGS sequence"/>
</dbReference>
<dbReference type="RefSeq" id="WP_380116721.1">
    <property type="nucleotide sequence ID" value="NZ_JBHSIU010000019.1"/>
</dbReference>
<comment type="caution">
    <text evidence="2">The sequence shown here is derived from an EMBL/GenBank/DDBJ whole genome shotgun (WGS) entry which is preliminary data.</text>
</comment>
<keyword evidence="3" id="KW-1185">Reference proteome</keyword>